<gene>
    <name evidence="1" type="ORF">H9661_19200</name>
</gene>
<name>A0ABR8PZ81_9CLOT</name>
<proteinExistence type="predicted"/>
<keyword evidence="2" id="KW-1185">Reference proteome</keyword>
<comment type="caution">
    <text evidence="1">The sequence shown here is derived from an EMBL/GenBank/DDBJ whole genome shotgun (WGS) entry which is preliminary data.</text>
</comment>
<reference evidence="1 2" key="1">
    <citation type="submission" date="2020-08" db="EMBL/GenBank/DDBJ databases">
        <title>A Genomic Blueprint of the Chicken Gut Microbiome.</title>
        <authorList>
            <person name="Gilroy R."/>
            <person name="Ravi A."/>
            <person name="Getino M."/>
            <person name="Pursley I."/>
            <person name="Horton D.L."/>
            <person name="Alikhan N.-F."/>
            <person name="Baker D."/>
            <person name="Gharbi K."/>
            <person name="Hall N."/>
            <person name="Watson M."/>
            <person name="Adriaenssens E.M."/>
            <person name="Foster-Nyarko E."/>
            <person name="Jarju S."/>
            <person name="Secka A."/>
            <person name="Antonio M."/>
            <person name="Oren A."/>
            <person name="Chaudhuri R."/>
            <person name="La Ragione R.M."/>
            <person name="Hildebrand F."/>
            <person name="Pallen M.J."/>
        </authorList>
    </citation>
    <scope>NUCLEOTIDE SEQUENCE [LARGE SCALE GENOMIC DNA]</scope>
    <source>
        <strain evidence="1 2">Sa3CVN1</strain>
    </source>
</reference>
<dbReference type="EMBL" id="JACSRA010000057">
    <property type="protein sequence ID" value="MBD7913482.1"/>
    <property type="molecule type" value="Genomic_DNA"/>
</dbReference>
<protein>
    <submittedName>
        <fullName evidence="1">Uncharacterized protein</fullName>
    </submittedName>
</protein>
<evidence type="ECO:0000313" key="1">
    <source>
        <dbReference type="EMBL" id="MBD7913482.1"/>
    </source>
</evidence>
<organism evidence="1 2">
    <name type="scientific">Clostridium cibarium</name>
    <dbReference type="NCBI Taxonomy" id="2762247"/>
    <lineage>
        <taxon>Bacteria</taxon>
        <taxon>Bacillati</taxon>
        <taxon>Bacillota</taxon>
        <taxon>Clostridia</taxon>
        <taxon>Eubacteriales</taxon>
        <taxon>Clostridiaceae</taxon>
        <taxon>Clostridium</taxon>
    </lineage>
</organism>
<sequence length="168" mass="19592">MNSNLDIQKLSATKKYILLEDNVTIQLPVWIKNRYSSLRFINDTSTLQIQCYKCKVWLDIALLKDGSWVDIHKDTEIKLHDSGFSSYCSSCCLQKEDKKNKPSLPPKSLELTKNTLPISDMEKDTIFLTAENIKYVKLRLALSDMRKADFYNYLIEQEKEKNPISKYL</sequence>
<accession>A0ABR8PZ81</accession>
<dbReference type="Proteomes" id="UP000627781">
    <property type="component" value="Unassembled WGS sequence"/>
</dbReference>
<evidence type="ECO:0000313" key="2">
    <source>
        <dbReference type="Proteomes" id="UP000627781"/>
    </source>
</evidence>
<dbReference type="RefSeq" id="WP_191770405.1">
    <property type="nucleotide sequence ID" value="NZ_JACSRA010000057.1"/>
</dbReference>